<dbReference type="InterPro" id="IPR005358">
    <property type="entry name" value="Puta_zinc/iron-chelating_dom"/>
</dbReference>
<dbReference type="Pfam" id="PF03692">
    <property type="entry name" value="CxxCxxCC"/>
    <property type="match status" value="1"/>
</dbReference>
<dbReference type="AlphaFoldDB" id="A0AAW1HLP8"/>
<comment type="caution">
    <text evidence="1">The sequence shown here is derived from an EMBL/GenBank/DDBJ whole genome shotgun (WGS) entry which is preliminary data.</text>
</comment>
<protein>
    <submittedName>
        <fullName evidence="1">Uncharacterized protein</fullName>
    </submittedName>
</protein>
<keyword evidence="2" id="KW-1185">Reference proteome</keyword>
<dbReference type="Proteomes" id="UP001443914">
    <property type="component" value="Unassembled WGS sequence"/>
</dbReference>
<gene>
    <name evidence="1" type="ORF">RND81_11G139800</name>
</gene>
<sequence length="230" mass="25958">MKSQTPKPQLIHSVHLKPLKKQFNHPKTHRNIMSESISGALISGLAIVSAVNCRTKAYSKKGKAKTVKLVQPKEKKMLKNGGFGDKNIKEPLWECVQNCGACCKLQKDPSFATPREIFDNPHDVQLYNSLVGADGWCIHYDKSSRKCSIYDERPYFCRVESDVFQTLYGISKRKFNKEACSFCNDTIKAIYGADSEELNRFNKAVRSRGGRTWDSWGAVAPHKSGLRVEV</sequence>
<dbReference type="PANTHER" id="PTHR36791:SF2">
    <property type="entry name" value="OS03G0363400 PROTEIN"/>
    <property type="match status" value="1"/>
</dbReference>
<reference evidence="1" key="1">
    <citation type="submission" date="2024-03" db="EMBL/GenBank/DDBJ databases">
        <title>WGS assembly of Saponaria officinalis var. Norfolk2.</title>
        <authorList>
            <person name="Jenkins J."/>
            <person name="Shu S."/>
            <person name="Grimwood J."/>
            <person name="Barry K."/>
            <person name="Goodstein D."/>
            <person name="Schmutz J."/>
            <person name="Leebens-Mack J."/>
            <person name="Osbourn A."/>
        </authorList>
    </citation>
    <scope>NUCLEOTIDE SEQUENCE [LARGE SCALE GENOMIC DNA]</scope>
    <source>
        <strain evidence="1">JIC</strain>
    </source>
</reference>
<organism evidence="1 2">
    <name type="scientific">Saponaria officinalis</name>
    <name type="common">Common soapwort</name>
    <name type="synonym">Lychnis saponaria</name>
    <dbReference type="NCBI Taxonomy" id="3572"/>
    <lineage>
        <taxon>Eukaryota</taxon>
        <taxon>Viridiplantae</taxon>
        <taxon>Streptophyta</taxon>
        <taxon>Embryophyta</taxon>
        <taxon>Tracheophyta</taxon>
        <taxon>Spermatophyta</taxon>
        <taxon>Magnoliopsida</taxon>
        <taxon>eudicotyledons</taxon>
        <taxon>Gunneridae</taxon>
        <taxon>Pentapetalae</taxon>
        <taxon>Caryophyllales</taxon>
        <taxon>Caryophyllaceae</taxon>
        <taxon>Caryophylleae</taxon>
        <taxon>Saponaria</taxon>
    </lineage>
</organism>
<proteinExistence type="predicted"/>
<accession>A0AAW1HLP8</accession>
<evidence type="ECO:0000313" key="2">
    <source>
        <dbReference type="Proteomes" id="UP001443914"/>
    </source>
</evidence>
<dbReference type="PANTHER" id="PTHR36791">
    <property type="entry name" value="OS03G0363400 PROTEIN"/>
    <property type="match status" value="1"/>
</dbReference>
<dbReference type="EMBL" id="JBDFQZ010000011">
    <property type="protein sequence ID" value="KAK9677383.1"/>
    <property type="molecule type" value="Genomic_DNA"/>
</dbReference>
<evidence type="ECO:0000313" key="1">
    <source>
        <dbReference type="EMBL" id="KAK9677383.1"/>
    </source>
</evidence>
<name>A0AAW1HLP8_SAPOF</name>